<name>A0A3S0GF60_9ENTE</name>
<comment type="caution">
    <text evidence="4">The sequence shown here is derived from an EMBL/GenBank/DDBJ whole genome shotgun (WGS) entry which is preliminary data.</text>
</comment>
<gene>
    <name evidence="4" type="ORF">C7P63_04380</name>
</gene>
<dbReference type="Pfam" id="PF06180">
    <property type="entry name" value="CbiK"/>
    <property type="match status" value="1"/>
</dbReference>
<dbReference type="EMBL" id="PXZH01000001">
    <property type="protein sequence ID" value="RST90315.1"/>
    <property type="molecule type" value="Genomic_DNA"/>
</dbReference>
<dbReference type="CDD" id="cd03412">
    <property type="entry name" value="CbiK_N"/>
    <property type="match status" value="1"/>
</dbReference>
<dbReference type="OrthoDB" id="9770331at2"/>
<accession>A0A3S0GF60</accession>
<dbReference type="GO" id="GO:0019251">
    <property type="term" value="P:anaerobic cobalamin biosynthetic process"/>
    <property type="evidence" value="ECO:0007669"/>
    <property type="project" value="InterPro"/>
</dbReference>
<feature type="binding site" evidence="3">
    <location>
        <position position="173"/>
    </location>
    <ligand>
        <name>Co(2+)</name>
        <dbReference type="ChEBI" id="CHEBI:48828"/>
    </ligand>
</feature>
<dbReference type="RefSeq" id="WP_125942928.1">
    <property type="nucleotide sequence ID" value="NZ_PXZH01000001.1"/>
</dbReference>
<evidence type="ECO:0000256" key="3">
    <source>
        <dbReference type="PIRSR" id="PIRSR033579-3"/>
    </source>
</evidence>
<dbReference type="Proteomes" id="UP000277864">
    <property type="component" value="Unassembled WGS sequence"/>
</dbReference>
<organism evidence="4 5">
    <name type="scientific">Vagococcus humatus</name>
    <dbReference type="NCBI Taxonomy" id="1889241"/>
    <lineage>
        <taxon>Bacteria</taxon>
        <taxon>Bacillati</taxon>
        <taxon>Bacillota</taxon>
        <taxon>Bacilli</taxon>
        <taxon>Lactobacillales</taxon>
        <taxon>Enterococcaceae</taxon>
        <taxon>Vagococcus</taxon>
    </lineage>
</organism>
<dbReference type="SUPFAM" id="SSF53800">
    <property type="entry name" value="Chelatase"/>
    <property type="match status" value="1"/>
</dbReference>
<feature type="binding site" evidence="2">
    <location>
        <begin position="200"/>
        <end position="201"/>
    </location>
    <ligand>
        <name>substrate</name>
    </ligand>
</feature>
<evidence type="ECO:0000313" key="5">
    <source>
        <dbReference type="Proteomes" id="UP000277864"/>
    </source>
</evidence>
<reference evidence="4 5" key="1">
    <citation type="submission" date="2018-03" db="EMBL/GenBank/DDBJ databases">
        <authorList>
            <person name="Gulvik C.A."/>
        </authorList>
    </citation>
    <scope>NUCLEOTIDE SEQUENCE [LARGE SCALE GENOMIC DNA]</scope>
    <source>
        <strain evidence="4 5">JCM 31581</strain>
    </source>
</reference>
<dbReference type="Gene3D" id="3.40.50.1400">
    <property type="match status" value="2"/>
</dbReference>
<evidence type="ECO:0000256" key="2">
    <source>
        <dbReference type="PIRSR" id="PIRSR033579-2"/>
    </source>
</evidence>
<evidence type="ECO:0000256" key="1">
    <source>
        <dbReference type="PIRSR" id="PIRSR033579-1"/>
    </source>
</evidence>
<evidence type="ECO:0000313" key="4">
    <source>
        <dbReference type="EMBL" id="RST90315.1"/>
    </source>
</evidence>
<feature type="binding site" evidence="2">
    <location>
        <begin position="85"/>
        <end position="92"/>
    </location>
    <ligand>
        <name>substrate</name>
    </ligand>
</feature>
<feature type="binding site" evidence="3">
    <location>
        <position position="145"/>
    </location>
    <ligand>
        <name>Co(2+)</name>
        <dbReference type="ChEBI" id="CHEBI:48828"/>
    </ligand>
</feature>
<keyword evidence="3" id="KW-0170">Cobalt</keyword>
<dbReference type="GO" id="GO:0046872">
    <property type="term" value="F:metal ion binding"/>
    <property type="evidence" value="ECO:0007669"/>
    <property type="project" value="UniProtKB-KW"/>
</dbReference>
<protein>
    <submittedName>
        <fullName evidence="4">Sirohydrochlorin cobaltochelatase</fullName>
    </submittedName>
</protein>
<dbReference type="PIRSF" id="PIRSF033579">
    <property type="entry name" value="Anaer_Co_chel"/>
    <property type="match status" value="1"/>
</dbReference>
<feature type="binding site" evidence="2">
    <location>
        <position position="205"/>
    </location>
    <ligand>
        <name>Co(2+)</name>
        <dbReference type="ChEBI" id="CHEBI:48828"/>
    </ligand>
</feature>
<dbReference type="CDD" id="cd03413">
    <property type="entry name" value="CbiK_C"/>
    <property type="match status" value="1"/>
</dbReference>
<feature type="active site" description="Proton acceptor" evidence="1">
    <location>
        <position position="145"/>
    </location>
</feature>
<dbReference type="InterPro" id="IPR010388">
    <property type="entry name" value="Anaerobic_Co-chelatase"/>
</dbReference>
<feature type="binding site" evidence="2">
    <location>
        <position position="10"/>
    </location>
    <ligand>
        <name>Co(2+)</name>
        <dbReference type="ChEBI" id="CHEBI:48828"/>
    </ligand>
</feature>
<proteinExistence type="predicted"/>
<dbReference type="GO" id="GO:0016852">
    <property type="term" value="F:sirohydrochlorin cobaltochelatase activity"/>
    <property type="evidence" value="ECO:0007669"/>
    <property type="project" value="InterPro"/>
</dbReference>
<keyword evidence="5" id="KW-1185">Reference proteome</keyword>
<keyword evidence="3" id="KW-0479">Metal-binding</keyword>
<sequence>MKKALIVVSFGTSYPETRQKTIEAVENKMSEHFKEYDVYRAFTSNMVIKKIKQQEGLVVPTVNQLMKQLKQAGYEEVYMQPLHIINGSEYFKAVEQAKRYEKDFNVIQIGKPLLTSFEDYLGVVDWLKELKQDKQPGEAIVLMGHGTQHSAFTAYACLDHLVLDEPIYVCAVESYPGIGRIMDRLKQDKIEKVWLYPLMLVAGDHATNDMASNEPDSWKSQLQQEGFEVTPVLQGMGEFTSIQQMFLEHAEQAIERGN</sequence>
<dbReference type="AlphaFoldDB" id="A0A3S0GF60"/>